<keyword evidence="9 14" id="KW-0378">Hydrolase</keyword>
<evidence type="ECO:0000256" key="4">
    <source>
        <dbReference type="ARBA" id="ARBA00004496"/>
    </source>
</evidence>
<reference evidence="19" key="1">
    <citation type="submission" date="2022-07" db="EMBL/GenBank/DDBJ databases">
        <title>Phylogenomic reconstructions and comparative analyses of Kickxellomycotina fungi.</title>
        <authorList>
            <person name="Reynolds N.K."/>
            <person name="Stajich J.E."/>
            <person name="Barry K."/>
            <person name="Grigoriev I.V."/>
            <person name="Crous P."/>
            <person name="Smith M.E."/>
        </authorList>
    </citation>
    <scope>NUCLEOTIDE SEQUENCE</scope>
    <source>
        <strain evidence="19">NRRL 3115</strain>
    </source>
</reference>
<dbReference type="InterPro" id="IPR000286">
    <property type="entry name" value="HDACs"/>
</dbReference>
<dbReference type="AlphaFoldDB" id="A0A9W8GB87"/>
<evidence type="ECO:0000313" key="20">
    <source>
        <dbReference type="Proteomes" id="UP001151518"/>
    </source>
</evidence>
<dbReference type="PIRSF" id="PIRSF037913">
    <property type="entry name" value="His_deacetylse_1"/>
    <property type="match status" value="1"/>
</dbReference>
<keyword evidence="13 14" id="KW-0539">Nucleus</keyword>
<comment type="subcellular location">
    <subcellularLocation>
        <location evidence="3">Chromosome</location>
    </subcellularLocation>
    <subcellularLocation>
        <location evidence="4">Cytoplasm</location>
    </subcellularLocation>
    <subcellularLocation>
        <location evidence="2 14">Nucleus</location>
    </subcellularLocation>
</comment>
<organism evidence="19 20">
    <name type="scientific">Coemansia spiralis</name>
    <dbReference type="NCBI Taxonomy" id="417178"/>
    <lineage>
        <taxon>Eukaryota</taxon>
        <taxon>Fungi</taxon>
        <taxon>Fungi incertae sedis</taxon>
        <taxon>Zoopagomycota</taxon>
        <taxon>Kickxellomycotina</taxon>
        <taxon>Kickxellomycetes</taxon>
        <taxon>Kickxellales</taxon>
        <taxon>Kickxellaceae</taxon>
        <taxon>Coemansia</taxon>
    </lineage>
</organism>
<evidence type="ECO:0000256" key="12">
    <source>
        <dbReference type="ARBA" id="ARBA00023163"/>
    </source>
</evidence>
<evidence type="ECO:0000256" key="15">
    <source>
        <dbReference type="PIRSR" id="PIRSR037913-1"/>
    </source>
</evidence>
<evidence type="ECO:0000256" key="2">
    <source>
        <dbReference type="ARBA" id="ARBA00004123"/>
    </source>
</evidence>
<accession>A0A9W8GB87</accession>
<feature type="active site" description="Proton acceptor" evidence="15">
    <location>
        <position position="158"/>
    </location>
</feature>
<dbReference type="GO" id="GO:0005737">
    <property type="term" value="C:cytoplasm"/>
    <property type="evidence" value="ECO:0007669"/>
    <property type="project" value="UniProtKB-SubCell"/>
</dbReference>
<feature type="binding site" evidence="17">
    <location>
        <position position="195"/>
    </location>
    <ligand>
        <name>a divalent metal cation</name>
        <dbReference type="ChEBI" id="CHEBI:60240"/>
    </ligand>
</feature>
<sequence>MSNPSQVVGVALVRSVHSLKAADALPSNPNRASQVHALIDAFGFGASMDIIEPAPLTNDELTRFHSEEYIACLLPLSASGGDDIDCHSTNSGSSEHSGENKDDGDALLDRFGLLYDCPLFDGIEDYVRYIAGGTVTAANALVTGQAHIAIHWEGGRHHCKRNKAAGFCYVNDIVLGILRLQTQFARVLYIDLDLHHGDGVQDAFIYSDKVMTLSIHHYDRGFYPNTGGSFSEGKGRGVGRSINIPLNRGASDASFTRVFSAIASRVATSFAPEAVVVQCGCDGLADDPYKIFNLTTDAFACALELVLSWGLPVILLGGGGYNNSDCARCWARLTAVACGADILPATDIPEHTFLNQYTPAFDMRVEKMFIDDANTESAIDALIAEAEALL</sequence>
<feature type="domain" description="Histone deacetylase" evidence="18">
    <location>
        <begin position="26"/>
        <end position="336"/>
    </location>
</feature>
<gene>
    <name evidence="19" type="primary">HDAC8</name>
    <name evidence="19" type="ORF">GGI25_000907</name>
</gene>
<dbReference type="SUPFAM" id="SSF52768">
    <property type="entry name" value="Arginase/deacetylase"/>
    <property type="match status" value="1"/>
</dbReference>
<comment type="caution">
    <text evidence="19">The sequence shown here is derived from an EMBL/GenBank/DDBJ whole genome shotgun (WGS) entry which is preliminary data.</text>
</comment>
<evidence type="ECO:0000256" key="5">
    <source>
        <dbReference type="ARBA" id="ARBA00022454"/>
    </source>
</evidence>
<dbReference type="InterPro" id="IPR023801">
    <property type="entry name" value="His_deacetylse_dom"/>
</dbReference>
<dbReference type="Proteomes" id="UP001151518">
    <property type="component" value="Unassembled WGS sequence"/>
</dbReference>
<dbReference type="InterPro" id="IPR003084">
    <property type="entry name" value="HDAC_I/II"/>
</dbReference>
<dbReference type="GO" id="GO:0046872">
    <property type="term" value="F:metal ion binding"/>
    <property type="evidence" value="ECO:0007669"/>
    <property type="project" value="UniProtKB-KW"/>
</dbReference>
<proteinExistence type="inferred from homology"/>
<dbReference type="PRINTS" id="PR01270">
    <property type="entry name" value="HDASUPER"/>
</dbReference>
<keyword evidence="5" id="KW-0158">Chromosome</keyword>
<dbReference type="GO" id="GO:0005694">
    <property type="term" value="C:chromosome"/>
    <property type="evidence" value="ECO:0007669"/>
    <property type="project" value="UniProtKB-SubCell"/>
</dbReference>
<comment type="catalytic activity">
    <reaction evidence="14">
        <text>N(6)-acetyl-L-lysyl-[histone] + H2O = L-lysyl-[histone] + acetate</text>
        <dbReference type="Rhea" id="RHEA:58196"/>
        <dbReference type="Rhea" id="RHEA-COMP:9845"/>
        <dbReference type="Rhea" id="RHEA-COMP:11338"/>
        <dbReference type="ChEBI" id="CHEBI:15377"/>
        <dbReference type="ChEBI" id="CHEBI:29969"/>
        <dbReference type="ChEBI" id="CHEBI:30089"/>
        <dbReference type="ChEBI" id="CHEBI:61930"/>
        <dbReference type="EC" id="3.5.1.98"/>
    </reaction>
</comment>
<evidence type="ECO:0000256" key="3">
    <source>
        <dbReference type="ARBA" id="ARBA00004286"/>
    </source>
</evidence>
<evidence type="ECO:0000256" key="11">
    <source>
        <dbReference type="ARBA" id="ARBA00023015"/>
    </source>
</evidence>
<feature type="binding site" evidence="16">
    <location>
        <position position="166"/>
    </location>
    <ligand>
        <name>substrate</name>
    </ligand>
</feature>
<evidence type="ECO:0000256" key="7">
    <source>
        <dbReference type="ARBA" id="ARBA00022491"/>
    </source>
</evidence>
<dbReference type="PANTHER" id="PTHR10625">
    <property type="entry name" value="HISTONE DEACETYLASE HDAC1-RELATED"/>
    <property type="match status" value="1"/>
</dbReference>
<keyword evidence="12 14" id="KW-0804">Transcription</keyword>
<keyword evidence="10 14" id="KW-0156">Chromatin regulator</keyword>
<evidence type="ECO:0000313" key="19">
    <source>
        <dbReference type="EMBL" id="KAJ2680019.1"/>
    </source>
</evidence>
<feature type="binding site" evidence="16">
    <location>
        <position position="116"/>
    </location>
    <ligand>
        <name>substrate</name>
    </ligand>
</feature>
<feature type="binding site" evidence="17">
    <location>
        <position position="193"/>
    </location>
    <ligand>
        <name>a divalent metal cation</name>
        <dbReference type="ChEBI" id="CHEBI:60240"/>
    </ligand>
</feature>
<evidence type="ECO:0000256" key="9">
    <source>
        <dbReference type="ARBA" id="ARBA00022801"/>
    </source>
</evidence>
<keyword evidence="11 14" id="KW-0805">Transcription regulation</keyword>
<dbReference type="Pfam" id="PF00850">
    <property type="entry name" value="Hist_deacetyl"/>
    <property type="match status" value="1"/>
</dbReference>
<name>A0A9W8GB87_9FUNG</name>
<feature type="binding site" evidence="16">
    <location>
        <position position="321"/>
    </location>
    <ligand>
        <name>substrate</name>
    </ligand>
</feature>
<dbReference type="GO" id="GO:0005634">
    <property type="term" value="C:nucleus"/>
    <property type="evidence" value="ECO:0007669"/>
    <property type="project" value="UniProtKB-SubCell"/>
</dbReference>
<evidence type="ECO:0000256" key="1">
    <source>
        <dbReference type="ARBA" id="ARBA00001968"/>
    </source>
</evidence>
<evidence type="ECO:0000256" key="17">
    <source>
        <dbReference type="PIRSR" id="PIRSR037913-3"/>
    </source>
</evidence>
<comment type="cofactor">
    <cofactor evidence="1">
        <name>a divalent metal cation</name>
        <dbReference type="ChEBI" id="CHEBI:60240"/>
    </cofactor>
</comment>
<comment type="similarity">
    <text evidence="14">Belongs to the histone deacetylase family. HD Type 1 subfamily.</text>
</comment>
<protein>
    <recommendedName>
        <fullName evidence="14">Histone deacetylase</fullName>
        <ecNumber evidence="14">3.5.1.98</ecNumber>
    </recommendedName>
</protein>
<keyword evidence="7" id="KW-0678">Repressor</keyword>
<evidence type="ECO:0000256" key="14">
    <source>
        <dbReference type="PIRNR" id="PIRNR037913"/>
    </source>
</evidence>
<evidence type="ECO:0000256" key="16">
    <source>
        <dbReference type="PIRSR" id="PIRSR037913-2"/>
    </source>
</evidence>
<dbReference type="GO" id="GO:0141221">
    <property type="term" value="F:histone deacetylase activity, hydrolytic mechanism"/>
    <property type="evidence" value="ECO:0007669"/>
    <property type="project" value="UniProtKB-EC"/>
</dbReference>
<keyword evidence="8 17" id="KW-0479">Metal-binding</keyword>
<evidence type="ECO:0000256" key="13">
    <source>
        <dbReference type="ARBA" id="ARBA00023242"/>
    </source>
</evidence>
<evidence type="ECO:0000259" key="18">
    <source>
        <dbReference type="Pfam" id="PF00850"/>
    </source>
</evidence>
<dbReference type="PANTHER" id="PTHR10625:SF14">
    <property type="entry name" value="HISTONE DEACETYLASE 8"/>
    <property type="match status" value="1"/>
</dbReference>
<evidence type="ECO:0000256" key="8">
    <source>
        <dbReference type="ARBA" id="ARBA00022723"/>
    </source>
</evidence>
<keyword evidence="6" id="KW-0963">Cytoplasm</keyword>
<dbReference type="OrthoDB" id="73273at2759"/>
<dbReference type="GO" id="GO:0031507">
    <property type="term" value="P:heterochromatin formation"/>
    <property type="evidence" value="ECO:0007669"/>
    <property type="project" value="TreeGrafter"/>
</dbReference>
<dbReference type="InterPro" id="IPR023696">
    <property type="entry name" value="Ureohydrolase_dom_sf"/>
</dbReference>
<feature type="binding site" evidence="17">
    <location>
        <position position="282"/>
    </location>
    <ligand>
        <name>a divalent metal cation</name>
        <dbReference type="ChEBI" id="CHEBI:60240"/>
    </ligand>
</feature>
<dbReference type="EC" id="3.5.1.98" evidence="14"/>
<dbReference type="InterPro" id="IPR037138">
    <property type="entry name" value="His_deacetylse_dom_sf"/>
</dbReference>
<evidence type="ECO:0000256" key="6">
    <source>
        <dbReference type="ARBA" id="ARBA00022490"/>
    </source>
</evidence>
<evidence type="ECO:0000256" key="10">
    <source>
        <dbReference type="ARBA" id="ARBA00022853"/>
    </source>
</evidence>
<dbReference type="Gene3D" id="3.40.800.20">
    <property type="entry name" value="Histone deacetylase domain"/>
    <property type="match status" value="1"/>
</dbReference>
<dbReference type="EMBL" id="JANBTW010000007">
    <property type="protein sequence ID" value="KAJ2680019.1"/>
    <property type="molecule type" value="Genomic_DNA"/>
</dbReference>